<protein>
    <submittedName>
        <fullName evidence="1">Uncharacterized protein</fullName>
    </submittedName>
</protein>
<keyword evidence="2" id="KW-1185">Reference proteome</keyword>
<accession>A0A2C6LEF0</accession>
<name>A0A2C6LEF0_9APIC</name>
<dbReference type="RefSeq" id="XP_067926728.1">
    <property type="nucleotide sequence ID" value="XM_068061309.1"/>
</dbReference>
<comment type="caution">
    <text evidence="1">The sequence shown here is derived from an EMBL/GenBank/DDBJ whole genome shotgun (WGS) entry which is preliminary data.</text>
</comment>
<dbReference type="VEuPathDB" id="ToxoDB:CSUI_001103"/>
<gene>
    <name evidence="1" type="ORF">CSUI_001103</name>
</gene>
<dbReference type="EMBL" id="MIGC01000433">
    <property type="protein sequence ID" value="PHJ25056.1"/>
    <property type="molecule type" value="Genomic_DNA"/>
</dbReference>
<dbReference type="Proteomes" id="UP000221165">
    <property type="component" value="Unassembled WGS sequence"/>
</dbReference>
<reference evidence="1 2" key="1">
    <citation type="journal article" date="2017" name="Int. J. Parasitol.">
        <title>The genome of the protozoan parasite Cystoisospora suis and a reverse vaccinology approach to identify vaccine candidates.</title>
        <authorList>
            <person name="Palmieri N."/>
            <person name="Shrestha A."/>
            <person name="Ruttkowski B."/>
            <person name="Beck T."/>
            <person name="Vogl C."/>
            <person name="Tomley F."/>
            <person name="Blake D.P."/>
            <person name="Joachim A."/>
        </authorList>
    </citation>
    <scope>NUCLEOTIDE SEQUENCE [LARGE SCALE GENOMIC DNA]</scope>
    <source>
        <strain evidence="1 2">Wien I</strain>
    </source>
</reference>
<dbReference type="AlphaFoldDB" id="A0A2C6LEF0"/>
<dbReference type="GeneID" id="94424520"/>
<evidence type="ECO:0000313" key="1">
    <source>
        <dbReference type="EMBL" id="PHJ25056.1"/>
    </source>
</evidence>
<evidence type="ECO:0000313" key="2">
    <source>
        <dbReference type="Proteomes" id="UP000221165"/>
    </source>
</evidence>
<sequence>MIRSILLLVLLEEREQGERERKIGDIFLSLSLLQSGRRDHLLLSMGASQYSHAFRTSICKLLRLLQIDLRVFL</sequence>
<proteinExistence type="predicted"/>
<organism evidence="1 2">
    <name type="scientific">Cystoisospora suis</name>
    <dbReference type="NCBI Taxonomy" id="483139"/>
    <lineage>
        <taxon>Eukaryota</taxon>
        <taxon>Sar</taxon>
        <taxon>Alveolata</taxon>
        <taxon>Apicomplexa</taxon>
        <taxon>Conoidasida</taxon>
        <taxon>Coccidia</taxon>
        <taxon>Eucoccidiorida</taxon>
        <taxon>Eimeriorina</taxon>
        <taxon>Sarcocystidae</taxon>
        <taxon>Cystoisospora</taxon>
    </lineage>
</organism>